<evidence type="ECO:0000313" key="2">
    <source>
        <dbReference type="EMBL" id="CAB4151177.1"/>
    </source>
</evidence>
<sequence>MTMPNTMLKHSVHDRCSCELRKVGPHVGLYCKPHKHWFKWLTNEEIVVCVNSGLKLATTPNRDKLSLKDNHTINNRIKRQKRWKQHKANKGS</sequence>
<feature type="compositionally biased region" description="Basic residues" evidence="1">
    <location>
        <begin position="76"/>
        <end position="92"/>
    </location>
</feature>
<protein>
    <submittedName>
        <fullName evidence="2">Uncharacterized protein</fullName>
    </submittedName>
</protein>
<accession>A0A6J5MZ04</accession>
<feature type="region of interest" description="Disordered" evidence="1">
    <location>
        <begin position="67"/>
        <end position="92"/>
    </location>
</feature>
<proteinExistence type="predicted"/>
<name>A0A6J5MZ04_9CAUD</name>
<gene>
    <name evidence="2" type="ORF">UFOVP592_3</name>
</gene>
<evidence type="ECO:0000256" key="1">
    <source>
        <dbReference type="SAM" id="MobiDB-lite"/>
    </source>
</evidence>
<organism evidence="2">
    <name type="scientific">uncultured Caudovirales phage</name>
    <dbReference type="NCBI Taxonomy" id="2100421"/>
    <lineage>
        <taxon>Viruses</taxon>
        <taxon>Duplodnaviria</taxon>
        <taxon>Heunggongvirae</taxon>
        <taxon>Uroviricota</taxon>
        <taxon>Caudoviricetes</taxon>
        <taxon>Peduoviridae</taxon>
        <taxon>Maltschvirus</taxon>
        <taxon>Maltschvirus maltsch</taxon>
    </lineage>
</organism>
<reference evidence="2" key="1">
    <citation type="submission" date="2020-04" db="EMBL/GenBank/DDBJ databases">
        <authorList>
            <person name="Chiriac C."/>
            <person name="Salcher M."/>
            <person name="Ghai R."/>
            <person name="Kavagutti S V."/>
        </authorList>
    </citation>
    <scope>NUCLEOTIDE SEQUENCE</scope>
</reference>
<dbReference type="EMBL" id="LR796558">
    <property type="protein sequence ID" value="CAB4151177.1"/>
    <property type="molecule type" value="Genomic_DNA"/>
</dbReference>